<evidence type="ECO:0000313" key="2">
    <source>
        <dbReference type="Proteomes" id="UP000695022"/>
    </source>
</evidence>
<keyword evidence="2" id="KW-1185">Reference proteome</keyword>
<dbReference type="RefSeq" id="XP_014678784.1">
    <property type="nucleotide sequence ID" value="XM_014823298.1"/>
</dbReference>
<gene>
    <name evidence="3" type="primary">LOC106818604</name>
</gene>
<reference evidence="3" key="1">
    <citation type="submission" date="2025-08" db="UniProtKB">
        <authorList>
            <consortium name="RefSeq"/>
        </authorList>
    </citation>
    <scope>IDENTIFICATION</scope>
</reference>
<dbReference type="GeneID" id="106818604"/>
<dbReference type="Proteomes" id="UP000695022">
    <property type="component" value="Unplaced"/>
</dbReference>
<name>A0ABM1F2W3_PRICU</name>
<evidence type="ECO:0000256" key="1">
    <source>
        <dbReference type="SAM" id="MobiDB-lite"/>
    </source>
</evidence>
<protein>
    <submittedName>
        <fullName evidence="3">Wiskott-Aldrich syndrome protein homolog</fullName>
    </submittedName>
</protein>
<feature type="region of interest" description="Disordered" evidence="1">
    <location>
        <begin position="119"/>
        <end position="179"/>
    </location>
</feature>
<evidence type="ECO:0000313" key="3">
    <source>
        <dbReference type="RefSeq" id="XP_014678784.1"/>
    </source>
</evidence>
<proteinExistence type="predicted"/>
<feature type="compositionally biased region" description="Pro residues" evidence="1">
    <location>
        <begin position="64"/>
        <end position="74"/>
    </location>
</feature>
<organism evidence="2 3">
    <name type="scientific">Priapulus caudatus</name>
    <name type="common">Priapulid worm</name>
    <dbReference type="NCBI Taxonomy" id="37621"/>
    <lineage>
        <taxon>Eukaryota</taxon>
        <taxon>Metazoa</taxon>
        <taxon>Ecdysozoa</taxon>
        <taxon>Scalidophora</taxon>
        <taxon>Priapulida</taxon>
        <taxon>Priapulimorpha</taxon>
        <taxon>Priapulimorphida</taxon>
        <taxon>Priapulidae</taxon>
        <taxon>Priapulus</taxon>
    </lineage>
</organism>
<feature type="region of interest" description="Disordered" evidence="1">
    <location>
        <begin position="1"/>
        <end position="86"/>
    </location>
</feature>
<feature type="compositionally biased region" description="Basic and acidic residues" evidence="1">
    <location>
        <begin position="1"/>
        <end position="14"/>
    </location>
</feature>
<accession>A0ABM1F2W3</accession>
<feature type="compositionally biased region" description="Acidic residues" evidence="1">
    <location>
        <begin position="150"/>
        <end position="163"/>
    </location>
</feature>
<sequence length="245" mass="25493">MPLEHCQDSTDHNTDGQQPNQHPASPPSPPPQTGASTPSAPPPPPQTGRQTACGYATAHVPSAPSAPPPAPPRPAPRRAGSMQQAPRRMWVRVCAVGASTIAAGVACECELCAAGPGESALPAPPQPRTNGVTIAYNPYAHPGPDTAYSSDDDTSPEDSDDDPWSPAPPPPDHYYNGRIVGTGANSDPILYEFVVGEDDDPVSTTFNPQHVRQMAVAAIFEAISRAAAIPNGTGHPDDDDENHDA</sequence>